<keyword evidence="2" id="KW-1185">Reference proteome</keyword>
<dbReference type="Proteomes" id="UP000324748">
    <property type="component" value="Unassembled WGS sequence"/>
</dbReference>
<comment type="caution">
    <text evidence="1">The sequence shown here is derived from an EMBL/GenBank/DDBJ whole genome shotgun (WGS) entry which is preliminary data.</text>
</comment>
<organism evidence="1 2">
    <name type="scientific">Puccinia graminis f. sp. tritici</name>
    <dbReference type="NCBI Taxonomy" id="56615"/>
    <lineage>
        <taxon>Eukaryota</taxon>
        <taxon>Fungi</taxon>
        <taxon>Dikarya</taxon>
        <taxon>Basidiomycota</taxon>
        <taxon>Pucciniomycotina</taxon>
        <taxon>Pucciniomycetes</taxon>
        <taxon>Pucciniales</taxon>
        <taxon>Pucciniaceae</taxon>
        <taxon>Puccinia</taxon>
    </lineage>
</organism>
<sequence length="184" mass="20165">MVADIRYPLADTHQQVGACGRGCGLRLGYTHFLLGGRYTAQLFLNLVGGRYTALHPSLSKPTTPTAARKKPQPRTGCLVLGDTKRLSRPIVVARGVPLSLVVLEGFLGSGPRRLGPIASLPPFPFPHRCRSLLRRRSSLRSSLRRQFPPLLPTPTPPGAYLLDSNLPSRLFDQGFLTRPAFQAF</sequence>
<dbReference type="AlphaFoldDB" id="A0A5B0PQ11"/>
<evidence type="ECO:0000313" key="2">
    <source>
        <dbReference type="Proteomes" id="UP000324748"/>
    </source>
</evidence>
<evidence type="ECO:0000313" key="1">
    <source>
        <dbReference type="EMBL" id="KAA1103331.1"/>
    </source>
</evidence>
<reference evidence="1 2" key="1">
    <citation type="submission" date="2019-05" db="EMBL/GenBank/DDBJ databases">
        <title>Emergence of the Ug99 lineage of the wheat stem rust pathogen through somatic hybridization.</title>
        <authorList>
            <person name="Li F."/>
            <person name="Upadhyaya N.M."/>
            <person name="Sperschneider J."/>
            <person name="Matny O."/>
            <person name="Nguyen-Phuc H."/>
            <person name="Mago R."/>
            <person name="Raley C."/>
            <person name="Miller M.E."/>
            <person name="Silverstein K.A.T."/>
            <person name="Henningsen E."/>
            <person name="Hirsch C.D."/>
            <person name="Visser B."/>
            <person name="Pretorius Z.A."/>
            <person name="Steffenson B.J."/>
            <person name="Schwessinger B."/>
            <person name="Dodds P.N."/>
            <person name="Figueroa M."/>
        </authorList>
    </citation>
    <scope>NUCLEOTIDE SEQUENCE [LARGE SCALE GENOMIC DNA]</scope>
    <source>
        <strain evidence="1">21-0</strain>
    </source>
</reference>
<gene>
    <name evidence="1" type="ORF">PGT21_014679</name>
</gene>
<proteinExistence type="predicted"/>
<accession>A0A5B0PQ11</accession>
<dbReference type="EMBL" id="VSWC01000042">
    <property type="protein sequence ID" value="KAA1103331.1"/>
    <property type="molecule type" value="Genomic_DNA"/>
</dbReference>
<name>A0A5B0PQ11_PUCGR</name>
<protein>
    <submittedName>
        <fullName evidence="1">Uncharacterized protein</fullName>
    </submittedName>
</protein>